<evidence type="ECO:0000313" key="2">
    <source>
        <dbReference type="Proteomes" id="UP000053660"/>
    </source>
</evidence>
<organism evidence="1 2">
    <name type="scientific">Oesophagostomum dentatum</name>
    <name type="common">Nodular worm</name>
    <dbReference type="NCBI Taxonomy" id="61180"/>
    <lineage>
        <taxon>Eukaryota</taxon>
        <taxon>Metazoa</taxon>
        <taxon>Ecdysozoa</taxon>
        <taxon>Nematoda</taxon>
        <taxon>Chromadorea</taxon>
        <taxon>Rhabditida</taxon>
        <taxon>Rhabditina</taxon>
        <taxon>Rhabditomorpha</taxon>
        <taxon>Strongyloidea</taxon>
        <taxon>Strongylidae</taxon>
        <taxon>Oesophagostomum</taxon>
    </lineage>
</organism>
<protein>
    <submittedName>
        <fullName evidence="1">Uncharacterized protein</fullName>
    </submittedName>
</protein>
<name>A0A0B1T1H5_OESDE</name>
<evidence type="ECO:0000313" key="1">
    <source>
        <dbReference type="EMBL" id="KHJ91089.1"/>
    </source>
</evidence>
<sequence>MCFQYNLSSFTAQKRFFASAATQPHREASRSGCGTAKVTIVWKYTIHFFLIFQGWCRGHDLWGWCFHNKTSGRFDCDAAGFCASQEQLKNKVSTGCFQRDNNTVCCCNEADGCNLGFIGIAPRYAAGQLCVNTIEEPNEDLKIFKPCEDPWCFALLTAEVDAGLTTVQRGCRSRKTLVHHIAKDQHTKYKNNTNWLDTERLVHLPTCNDITWDAEWSNGTQSMCLDFKYEEDETEMKGRLCCCRGGHKCNDRFMWGDESINEDELAEIIRKRDLGVVDGDRSPTVIAIFIGFLFYSVVKLL</sequence>
<dbReference type="Proteomes" id="UP000053660">
    <property type="component" value="Unassembled WGS sequence"/>
</dbReference>
<keyword evidence="2" id="KW-1185">Reference proteome</keyword>
<reference evidence="1 2" key="1">
    <citation type="submission" date="2014-03" db="EMBL/GenBank/DDBJ databases">
        <title>Draft genome of the hookworm Oesophagostomum dentatum.</title>
        <authorList>
            <person name="Mitreva M."/>
        </authorList>
    </citation>
    <scope>NUCLEOTIDE SEQUENCE [LARGE SCALE GENOMIC DNA]</scope>
    <source>
        <strain evidence="1 2">OD-Hann</strain>
    </source>
</reference>
<proteinExistence type="predicted"/>
<dbReference type="OrthoDB" id="5872406at2759"/>
<dbReference type="EMBL" id="KN552352">
    <property type="protein sequence ID" value="KHJ91089.1"/>
    <property type="molecule type" value="Genomic_DNA"/>
</dbReference>
<dbReference type="AlphaFoldDB" id="A0A0B1T1H5"/>
<accession>A0A0B1T1H5</accession>
<gene>
    <name evidence="1" type="ORF">OESDEN_09053</name>
</gene>